<reference evidence="1 2" key="1">
    <citation type="journal article" date="2019" name="Environ. Microbiol.">
        <title>At the nexus of three kingdoms: the genome of the mycorrhizal fungus Gigaspora margarita provides insights into plant, endobacterial and fungal interactions.</title>
        <authorList>
            <person name="Venice F."/>
            <person name="Ghignone S."/>
            <person name="Salvioli di Fossalunga A."/>
            <person name="Amselem J."/>
            <person name="Novero M."/>
            <person name="Xianan X."/>
            <person name="Sedzielewska Toro K."/>
            <person name="Morin E."/>
            <person name="Lipzen A."/>
            <person name="Grigoriev I.V."/>
            <person name="Henrissat B."/>
            <person name="Martin F.M."/>
            <person name="Bonfante P."/>
        </authorList>
    </citation>
    <scope>NUCLEOTIDE SEQUENCE [LARGE SCALE GENOMIC DNA]</scope>
    <source>
        <strain evidence="1 2">BEG34</strain>
    </source>
</reference>
<keyword evidence="1" id="KW-0032">Aminotransferase</keyword>
<dbReference type="PANTHER" id="PTHR48419:SF1">
    <property type="entry name" value="SULFOTRANSFERASE DOMAIN-CONTAINING PROTEIN"/>
    <property type="match status" value="1"/>
</dbReference>
<keyword evidence="1" id="KW-0808">Transferase</keyword>
<keyword evidence="2" id="KW-1185">Reference proteome</keyword>
<dbReference type="Proteomes" id="UP000439903">
    <property type="component" value="Unassembled WGS sequence"/>
</dbReference>
<protein>
    <submittedName>
        <fullName evidence="1">Branched-chain-amino-acid aminotransferase-like protein 1</fullName>
    </submittedName>
</protein>
<gene>
    <name evidence="1" type="ORF">F8M41_018638</name>
</gene>
<evidence type="ECO:0000313" key="1">
    <source>
        <dbReference type="EMBL" id="KAF0508952.1"/>
    </source>
</evidence>
<name>A0A8H4ALD2_GIGMA</name>
<accession>A0A8H4ALD2</accession>
<dbReference type="Gene3D" id="3.40.50.300">
    <property type="entry name" value="P-loop containing nucleotide triphosphate hydrolases"/>
    <property type="match status" value="1"/>
</dbReference>
<dbReference type="GO" id="GO:0008483">
    <property type="term" value="F:transaminase activity"/>
    <property type="evidence" value="ECO:0007669"/>
    <property type="project" value="UniProtKB-KW"/>
</dbReference>
<proteinExistence type="predicted"/>
<dbReference type="InterPro" id="IPR027417">
    <property type="entry name" value="P-loop_NTPase"/>
</dbReference>
<organism evidence="1 2">
    <name type="scientific">Gigaspora margarita</name>
    <dbReference type="NCBI Taxonomy" id="4874"/>
    <lineage>
        <taxon>Eukaryota</taxon>
        <taxon>Fungi</taxon>
        <taxon>Fungi incertae sedis</taxon>
        <taxon>Mucoromycota</taxon>
        <taxon>Glomeromycotina</taxon>
        <taxon>Glomeromycetes</taxon>
        <taxon>Diversisporales</taxon>
        <taxon>Gigasporaceae</taxon>
        <taxon>Gigaspora</taxon>
    </lineage>
</organism>
<evidence type="ECO:0000313" key="2">
    <source>
        <dbReference type="Proteomes" id="UP000439903"/>
    </source>
</evidence>
<dbReference type="EMBL" id="WTPW01000460">
    <property type="protein sequence ID" value="KAF0508952.1"/>
    <property type="molecule type" value="Genomic_DNA"/>
</dbReference>
<dbReference type="AlphaFoldDB" id="A0A8H4ALD2"/>
<comment type="caution">
    <text evidence="1">The sequence shown here is derived from an EMBL/GenBank/DDBJ whole genome shotgun (WGS) entry which is preliminary data.</text>
</comment>
<dbReference type="SUPFAM" id="SSF52540">
    <property type="entry name" value="P-loop containing nucleoside triphosphate hydrolases"/>
    <property type="match status" value="1"/>
</dbReference>
<dbReference type="OrthoDB" id="2405944at2759"/>
<dbReference type="PANTHER" id="PTHR48419">
    <property type="entry name" value="SULFOTRANSFERASE DOMAIN-CONTAINING PROTEIN"/>
    <property type="match status" value="1"/>
</dbReference>
<sequence>MVFEQPFLKYPQEFHEIHETLSQIDHASNFLEAFEGNLEGNPLGSKEVLSKFRHTFIIRNPEKSVKSFYKAAYSTCKVWEACVSNSERYDIFFPENFWLKDSRILYDLIKKVTGEKIVLVDTDDLVLGPEKILRKYCEMVNIKFKKEMLE</sequence>
<dbReference type="InterPro" id="IPR053226">
    <property type="entry name" value="Pyrrolopyrazine_biosynth_F"/>
</dbReference>